<name>A0A5B7I9H3_PORTR</name>
<protein>
    <submittedName>
        <fullName evidence="1">Uncharacterized protein</fullName>
    </submittedName>
</protein>
<sequence>MRGLALRHRLRPWHSPQSPSIRKDSADLIYGPEKMAGNFTKVL</sequence>
<evidence type="ECO:0000313" key="1">
    <source>
        <dbReference type="EMBL" id="MPC78546.1"/>
    </source>
</evidence>
<proteinExistence type="predicted"/>
<organism evidence="1 2">
    <name type="scientific">Portunus trituberculatus</name>
    <name type="common">Swimming crab</name>
    <name type="synonym">Neptunus trituberculatus</name>
    <dbReference type="NCBI Taxonomy" id="210409"/>
    <lineage>
        <taxon>Eukaryota</taxon>
        <taxon>Metazoa</taxon>
        <taxon>Ecdysozoa</taxon>
        <taxon>Arthropoda</taxon>
        <taxon>Crustacea</taxon>
        <taxon>Multicrustacea</taxon>
        <taxon>Malacostraca</taxon>
        <taxon>Eumalacostraca</taxon>
        <taxon>Eucarida</taxon>
        <taxon>Decapoda</taxon>
        <taxon>Pleocyemata</taxon>
        <taxon>Brachyura</taxon>
        <taxon>Eubrachyura</taxon>
        <taxon>Portunoidea</taxon>
        <taxon>Portunidae</taxon>
        <taxon>Portuninae</taxon>
        <taxon>Portunus</taxon>
    </lineage>
</organism>
<accession>A0A5B7I9H3</accession>
<comment type="caution">
    <text evidence="1">The sequence shown here is derived from an EMBL/GenBank/DDBJ whole genome shotgun (WGS) entry which is preliminary data.</text>
</comment>
<dbReference type="EMBL" id="VSRR010048716">
    <property type="protein sequence ID" value="MPC78546.1"/>
    <property type="molecule type" value="Genomic_DNA"/>
</dbReference>
<dbReference type="Proteomes" id="UP000324222">
    <property type="component" value="Unassembled WGS sequence"/>
</dbReference>
<reference evidence="1 2" key="1">
    <citation type="submission" date="2019-05" db="EMBL/GenBank/DDBJ databases">
        <title>Another draft genome of Portunus trituberculatus and its Hox gene families provides insights of decapod evolution.</title>
        <authorList>
            <person name="Jeong J.-H."/>
            <person name="Song I."/>
            <person name="Kim S."/>
            <person name="Choi T."/>
            <person name="Kim D."/>
            <person name="Ryu S."/>
            <person name="Kim W."/>
        </authorList>
    </citation>
    <scope>NUCLEOTIDE SEQUENCE [LARGE SCALE GENOMIC DNA]</scope>
    <source>
        <tissue evidence="1">Muscle</tissue>
    </source>
</reference>
<gene>
    <name evidence="1" type="ORF">E2C01_073034</name>
</gene>
<evidence type="ECO:0000313" key="2">
    <source>
        <dbReference type="Proteomes" id="UP000324222"/>
    </source>
</evidence>
<dbReference type="AlphaFoldDB" id="A0A5B7I9H3"/>
<keyword evidence="2" id="KW-1185">Reference proteome</keyword>